<feature type="region of interest" description="Disordered" evidence="1">
    <location>
        <begin position="1"/>
        <end position="47"/>
    </location>
</feature>
<dbReference type="InParanoid" id="A8NGB2"/>
<dbReference type="EMBL" id="AACS02000002">
    <property type="protein sequence ID" value="EAU88328.1"/>
    <property type="molecule type" value="Genomic_DNA"/>
</dbReference>
<reference evidence="2 3" key="1">
    <citation type="journal article" date="2010" name="Proc. Natl. Acad. Sci. U.S.A.">
        <title>Insights into evolution of multicellular fungi from the assembled chromosomes of the mushroom Coprinopsis cinerea (Coprinus cinereus).</title>
        <authorList>
            <person name="Stajich J.E."/>
            <person name="Wilke S.K."/>
            <person name="Ahren D."/>
            <person name="Au C.H."/>
            <person name="Birren B.W."/>
            <person name="Borodovsky M."/>
            <person name="Burns C."/>
            <person name="Canback B."/>
            <person name="Casselton L.A."/>
            <person name="Cheng C.K."/>
            <person name="Deng J."/>
            <person name="Dietrich F.S."/>
            <person name="Fargo D.C."/>
            <person name="Farman M.L."/>
            <person name="Gathman A.C."/>
            <person name="Goldberg J."/>
            <person name="Guigo R."/>
            <person name="Hoegger P.J."/>
            <person name="Hooker J.B."/>
            <person name="Huggins A."/>
            <person name="James T.Y."/>
            <person name="Kamada T."/>
            <person name="Kilaru S."/>
            <person name="Kodira C."/>
            <person name="Kues U."/>
            <person name="Kupfer D."/>
            <person name="Kwan H.S."/>
            <person name="Lomsadze A."/>
            <person name="Li W."/>
            <person name="Lilly W.W."/>
            <person name="Ma L.J."/>
            <person name="Mackey A.J."/>
            <person name="Manning G."/>
            <person name="Martin F."/>
            <person name="Muraguchi H."/>
            <person name="Natvig D.O."/>
            <person name="Palmerini H."/>
            <person name="Ramesh M.A."/>
            <person name="Rehmeyer C.J."/>
            <person name="Roe B.A."/>
            <person name="Shenoy N."/>
            <person name="Stanke M."/>
            <person name="Ter-Hovhannisyan V."/>
            <person name="Tunlid A."/>
            <person name="Velagapudi R."/>
            <person name="Vision T.J."/>
            <person name="Zeng Q."/>
            <person name="Zolan M.E."/>
            <person name="Pukkila P.J."/>
        </authorList>
    </citation>
    <scope>NUCLEOTIDE SEQUENCE [LARGE SCALE GENOMIC DNA]</scope>
    <source>
        <strain evidence="3">Okayama-7 / 130 / ATCC MYA-4618 / FGSC 9003</strain>
    </source>
</reference>
<evidence type="ECO:0000313" key="2">
    <source>
        <dbReference type="EMBL" id="EAU88328.1"/>
    </source>
</evidence>
<dbReference type="Proteomes" id="UP000001861">
    <property type="component" value="Unassembled WGS sequence"/>
</dbReference>
<evidence type="ECO:0000313" key="3">
    <source>
        <dbReference type="Proteomes" id="UP000001861"/>
    </source>
</evidence>
<gene>
    <name evidence="2" type="ORF">CC1G_05094</name>
</gene>
<proteinExistence type="predicted"/>
<dbReference type="GeneID" id="6009890"/>
<feature type="region of interest" description="Disordered" evidence="1">
    <location>
        <begin position="65"/>
        <end position="108"/>
    </location>
</feature>
<protein>
    <submittedName>
        <fullName evidence="2">Uncharacterized protein</fullName>
    </submittedName>
</protein>
<name>A8NGB2_COPC7</name>
<dbReference type="VEuPathDB" id="FungiDB:CC1G_05094"/>
<sequence>MSDGEEDFLSSSSLPSPASSLSDFSYDSDSGNDGHWRGEADIVDDGEGNLNYDYGNGPNGRLLGSIHDMFSTGKPAPVEGHPHQWDQGIPSTSQASAKRVYGSTSSHELDPVWHTQSLTFPSKRRSSYVQGTNV</sequence>
<feature type="compositionally biased region" description="Polar residues" evidence="1">
    <location>
        <begin position="89"/>
        <end position="106"/>
    </location>
</feature>
<keyword evidence="3" id="KW-1185">Reference proteome</keyword>
<organism evidence="2 3">
    <name type="scientific">Coprinopsis cinerea (strain Okayama-7 / 130 / ATCC MYA-4618 / FGSC 9003)</name>
    <name type="common">Inky cap fungus</name>
    <name type="synonym">Hormographiella aspergillata</name>
    <dbReference type="NCBI Taxonomy" id="240176"/>
    <lineage>
        <taxon>Eukaryota</taxon>
        <taxon>Fungi</taxon>
        <taxon>Dikarya</taxon>
        <taxon>Basidiomycota</taxon>
        <taxon>Agaricomycotina</taxon>
        <taxon>Agaricomycetes</taxon>
        <taxon>Agaricomycetidae</taxon>
        <taxon>Agaricales</taxon>
        <taxon>Agaricineae</taxon>
        <taxon>Psathyrellaceae</taxon>
        <taxon>Coprinopsis</taxon>
    </lineage>
</organism>
<dbReference type="KEGG" id="cci:CC1G_05094"/>
<evidence type="ECO:0000256" key="1">
    <source>
        <dbReference type="SAM" id="MobiDB-lite"/>
    </source>
</evidence>
<dbReference type="RefSeq" id="XP_001833394.1">
    <property type="nucleotide sequence ID" value="XM_001833342.1"/>
</dbReference>
<accession>A8NGB2</accession>
<comment type="caution">
    <text evidence="2">The sequence shown here is derived from an EMBL/GenBank/DDBJ whole genome shotgun (WGS) entry which is preliminary data.</text>
</comment>
<feature type="compositionally biased region" description="Low complexity" evidence="1">
    <location>
        <begin position="9"/>
        <end position="29"/>
    </location>
</feature>
<dbReference type="AlphaFoldDB" id="A8NGB2"/>